<evidence type="ECO:0000313" key="1">
    <source>
        <dbReference type="EMBL" id="MCE5974734.1"/>
    </source>
</evidence>
<dbReference type="SUPFAM" id="SSF52540">
    <property type="entry name" value="P-loop containing nucleoside triphosphate hydrolases"/>
    <property type="match status" value="1"/>
</dbReference>
<sequence length="269" mass="30361">MTHVIVHAGFHKTGTSSLQDYMRAHRARLADRVTIYLKDDFLDAGNAARRYGMRPHPWRMWRFRRALREFLNAIPEAPVIFLSWEGFSGVMPGHRRPLSGPVRGMARAAVPLARGIVTELRHRFGPAARIEFLYTLREGESWLRSVWGHITRSIRLTEDYPAFRAGFRTLTPLDAEAATVARAIAPVPVHTTWLEEIGTLPQGPATPALRLMGFTDAEIAALPRASHVNRGNSDTATQTFLHLNRTLADPAELKQRKDALARDDHRNRP</sequence>
<proteinExistence type="predicted"/>
<dbReference type="RefSeq" id="WP_233677672.1">
    <property type="nucleotide sequence ID" value="NZ_JAJUOS010000012.1"/>
</dbReference>
<accession>A0ABS8Z1T8</accession>
<keyword evidence="2" id="KW-1185">Reference proteome</keyword>
<protein>
    <recommendedName>
        <fullName evidence="3">Sulfotransferase family protein</fullName>
    </recommendedName>
</protein>
<organism evidence="1 2">
    <name type="scientific">Rhodobacter flavimaris</name>
    <dbReference type="NCBI Taxonomy" id="2907145"/>
    <lineage>
        <taxon>Bacteria</taxon>
        <taxon>Pseudomonadati</taxon>
        <taxon>Pseudomonadota</taxon>
        <taxon>Alphaproteobacteria</taxon>
        <taxon>Rhodobacterales</taxon>
        <taxon>Rhodobacter group</taxon>
        <taxon>Rhodobacter</taxon>
    </lineage>
</organism>
<evidence type="ECO:0008006" key="3">
    <source>
        <dbReference type="Google" id="ProtNLM"/>
    </source>
</evidence>
<dbReference type="InterPro" id="IPR027417">
    <property type="entry name" value="P-loop_NTPase"/>
</dbReference>
<reference evidence="1 2" key="1">
    <citation type="submission" date="2021-12" db="EMBL/GenBank/DDBJ databases">
        <title>Sinirhodobacter sp. WL0062 is a bacterium isolated from seawater.</title>
        <authorList>
            <person name="Wang L."/>
            <person name="He W."/>
            <person name="Zhang D.-F."/>
        </authorList>
    </citation>
    <scope>NUCLEOTIDE SEQUENCE [LARGE SCALE GENOMIC DNA]</scope>
    <source>
        <strain evidence="1 2">WL0062</strain>
    </source>
</reference>
<evidence type="ECO:0000313" key="2">
    <source>
        <dbReference type="Proteomes" id="UP001521181"/>
    </source>
</evidence>
<gene>
    <name evidence="1" type="ORF">LZA78_14690</name>
</gene>
<dbReference type="Proteomes" id="UP001521181">
    <property type="component" value="Unassembled WGS sequence"/>
</dbReference>
<name>A0ABS8Z1T8_9RHOB</name>
<comment type="caution">
    <text evidence="1">The sequence shown here is derived from an EMBL/GenBank/DDBJ whole genome shotgun (WGS) entry which is preliminary data.</text>
</comment>
<dbReference type="EMBL" id="JAJUOS010000012">
    <property type="protein sequence ID" value="MCE5974734.1"/>
    <property type="molecule type" value="Genomic_DNA"/>
</dbReference>